<dbReference type="InterPro" id="IPR015421">
    <property type="entry name" value="PyrdxlP-dep_Trfase_major"/>
</dbReference>
<keyword evidence="5" id="KW-0663">Pyridoxal phosphate</keyword>
<dbReference type="PANTHER" id="PTHR46577">
    <property type="entry name" value="HTH-TYPE TRANSCRIPTIONAL REGULATORY PROTEIN GABR"/>
    <property type="match status" value="1"/>
</dbReference>
<evidence type="ECO:0000313" key="11">
    <source>
        <dbReference type="Proteomes" id="UP000198752"/>
    </source>
</evidence>
<dbReference type="GO" id="GO:0008483">
    <property type="term" value="F:transaminase activity"/>
    <property type="evidence" value="ECO:0007669"/>
    <property type="project" value="UniProtKB-KW"/>
</dbReference>
<keyword evidence="11" id="KW-1185">Reference proteome</keyword>
<dbReference type="Proteomes" id="UP000198752">
    <property type="component" value="Unassembled WGS sequence"/>
</dbReference>
<dbReference type="InterPro" id="IPR036388">
    <property type="entry name" value="WH-like_DNA-bd_sf"/>
</dbReference>
<dbReference type="Gene3D" id="1.10.10.10">
    <property type="entry name" value="Winged helix-like DNA-binding domain superfamily/Winged helix DNA-binding domain"/>
    <property type="match status" value="1"/>
</dbReference>
<evidence type="ECO:0000256" key="3">
    <source>
        <dbReference type="ARBA" id="ARBA00022576"/>
    </source>
</evidence>
<dbReference type="OrthoDB" id="9802601at2"/>
<dbReference type="CDD" id="cd07377">
    <property type="entry name" value="WHTH_GntR"/>
    <property type="match status" value="1"/>
</dbReference>
<comment type="similarity">
    <text evidence="2">In the C-terminal section; belongs to the class-I pyridoxal-phosphate-dependent aminotransferase family.</text>
</comment>
<dbReference type="InterPro" id="IPR051446">
    <property type="entry name" value="HTH_trans_reg/aminotransferase"/>
</dbReference>
<dbReference type="PROSITE" id="PS50949">
    <property type="entry name" value="HTH_GNTR"/>
    <property type="match status" value="1"/>
</dbReference>
<dbReference type="CDD" id="cd00609">
    <property type="entry name" value="AAT_like"/>
    <property type="match status" value="1"/>
</dbReference>
<dbReference type="Gene3D" id="3.40.640.10">
    <property type="entry name" value="Type I PLP-dependent aspartate aminotransferase-like (Major domain)"/>
    <property type="match status" value="1"/>
</dbReference>
<dbReference type="Gene3D" id="3.90.1150.10">
    <property type="entry name" value="Aspartate Aminotransferase, domain 1"/>
    <property type="match status" value="1"/>
</dbReference>
<accession>A0A1I2V470</accession>
<dbReference type="Pfam" id="PF00392">
    <property type="entry name" value="GntR"/>
    <property type="match status" value="1"/>
</dbReference>
<dbReference type="FunFam" id="3.40.640.10:FF:000023">
    <property type="entry name" value="Transcriptional regulator, GntR family"/>
    <property type="match status" value="1"/>
</dbReference>
<keyword evidence="6" id="KW-0805">Transcription regulation</keyword>
<evidence type="ECO:0000256" key="7">
    <source>
        <dbReference type="ARBA" id="ARBA00023125"/>
    </source>
</evidence>
<dbReference type="InterPro" id="IPR036390">
    <property type="entry name" value="WH_DNA-bd_sf"/>
</dbReference>
<dbReference type="InterPro" id="IPR015424">
    <property type="entry name" value="PyrdxlP-dep_Trfase"/>
</dbReference>
<dbReference type="RefSeq" id="WP_093674262.1">
    <property type="nucleotide sequence ID" value="NZ_FOOY01000024.1"/>
</dbReference>
<feature type="domain" description="HTH gntR-type" evidence="9">
    <location>
        <begin position="9"/>
        <end position="77"/>
    </location>
</feature>
<dbReference type="SMART" id="SM00345">
    <property type="entry name" value="HTH_GNTR"/>
    <property type="match status" value="1"/>
</dbReference>
<sequence length="478" mass="53617">MEMNRASSLPLRRQVEEYIVTKITKGEWAVGSRIPSQRLLAEQLQVNRSTVTAAFEELTAQGLIAGHHGGGTKVINNTWGIMANRVPADWGAHVESGQFKPNLPMIHTINEAEFIPDIIRLGTGELGPELIPNDDLTRLFSGMPSQVISLGYSEPKGNLRLREEISRYLKRHGIKADPDSILVVSGALQALQLISIGLLDRGSTILLEKPSYLYSVHVFQSSGMRFIGLPMDSKGLIPDQLTAVKKEAGKAIVYTIPSFHNPTGTLMDLLRRKAVLDVCNKERLPLIEDDVYHDLWIDAPPPPPLKSMDHSGNVLYIGSLSKTLSPGLRIGWVVGARPVIDRLADIKMQSDYGSSSLSQWAAKECLRTGMYERHASFVRSRLREKRDYLLDLLSTYFKDLAEWRKPSGGFYIWLKLVPTIDPRVLFDRARKQGILLNPGVLYDRRARHYLRLSYAYASMKDMERAIPALRNLVIELGE</sequence>
<protein>
    <submittedName>
        <fullName evidence="10">GntR family transcriptional regulator, regulator for abcA and norABC</fullName>
    </submittedName>
</protein>
<dbReference type="STRING" id="269670.SAMN02982927_02949"/>
<dbReference type="AlphaFoldDB" id="A0A1I2V470"/>
<dbReference type="PANTHER" id="PTHR46577:SF2">
    <property type="entry name" value="TRANSCRIPTIONAL REGULATORY PROTEIN"/>
    <property type="match status" value="1"/>
</dbReference>
<dbReference type="SUPFAM" id="SSF46785">
    <property type="entry name" value="Winged helix' DNA-binding domain"/>
    <property type="match status" value="1"/>
</dbReference>
<reference evidence="11" key="1">
    <citation type="submission" date="2016-10" db="EMBL/GenBank/DDBJ databases">
        <authorList>
            <person name="Varghese N."/>
            <person name="Submissions S."/>
        </authorList>
    </citation>
    <scope>NUCLEOTIDE SEQUENCE [LARGE SCALE GENOMIC DNA]</scope>
    <source>
        <strain evidence="11">ATCC 700379</strain>
    </source>
</reference>
<evidence type="ECO:0000256" key="2">
    <source>
        <dbReference type="ARBA" id="ARBA00005384"/>
    </source>
</evidence>
<dbReference type="PRINTS" id="PR00035">
    <property type="entry name" value="HTHGNTR"/>
</dbReference>
<evidence type="ECO:0000256" key="1">
    <source>
        <dbReference type="ARBA" id="ARBA00001933"/>
    </source>
</evidence>
<evidence type="ECO:0000256" key="6">
    <source>
        <dbReference type="ARBA" id="ARBA00023015"/>
    </source>
</evidence>
<dbReference type="EMBL" id="FOOY01000024">
    <property type="protein sequence ID" value="SFG84022.1"/>
    <property type="molecule type" value="Genomic_DNA"/>
</dbReference>
<name>A0A1I2V470_9BACL</name>
<dbReference type="InterPro" id="IPR015422">
    <property type="entry name" value="PyrdxlP-dep_Trfase_small"/>
</dbReference>
<dbReference type="InterPro" id="IPR004839">
    <property type="entry name" value="Aminotransferase_I/II_large"/>
</dbReference>
<dbReference type="GO" id="GO:0003677">
    <property type="term" value="F:DNA binding"/>
    <property type="evidence" value="ECO:0007669"/>
    <property type="project" value="UniProtKB-KW"/>
</dbReference>
<comment type="cofactor">
    <cofactor evidence="1">
        <name>pyridoxal 5'-phosphate</name>
        <dbReference type="ChEBI" id="CHEBI:597326"/>
    </cofactor>
</comment>
<evidence type="ECO:0000259" key="9">
    <source>
        <dbReference type="PROSITE" id="PS50949"/>
    </source>
</evidence>
<dbReference type="SUPFAM" id="SSF53383">
    <property type="entry name" value="PLP-dependent transferases"/>
    <property type="match status" value="1"/>
</dbReference>
<keyword evidence="4" id="KW-0808">Transferase</keyword>
<keyword evidence="8" id="KW-0804">Transcription</keyword>
<gene>
    <name evidence="10" type="ORF">SAMN02982927_02949</name>
</gene>
<evidence type="ECO:0000313" key="10">
    <source>
        <dbReference type="EMBL" id="SFG84022.1"/>
    </source>
</evidence>
<keyword evidence="7" id="KW-0238">DNA-binding</keyword>
<dbReference type="Pfam" id="PF00155">
    <property type="entry name" value="Aminotran_1_2"/>
    <property type="match status" value="1"/>
</dbReference>
<evidence type="ECO:0000256" key="5">
    <source>
        <dbReference type="ARBA" id="ARBA00022898"/>
    </source>
</evidence>
<evidence type="ECO:0000256" key="8">
    <source>
        <dbReference type="ARBA" id="ARBA00023163"/>
    </source>
</evidence>
<organism evidence="10 11">
    <name type="scientific">Sporolactobacillus nakayamae</name>
    <dbReference type="NCBI Taxonomy" id="269670"/>
    <lineage>
        <taxon>Bacteria</taxon>
        <taxon>Bacillati</taxon>
        <taxon>Bacillota</taxon>
        <taxon>Bacilli</taxon>
        <taxon>Bacillales</taxon>
        <taxon>Sporolactobacillaceae</taxon>
        <taxon>Sporolactobacillus</taxon>
    </lineage>
</organism>
<dbReference type="InterPro" id="IPR000524">
    <property type="entry name" value="Tscrpt_reg_HTH_GntR"/>
</dbReference>
<keyword evidence="3" id="KW-0032">Aminotransferase</keyword>
<dbReference type="GO" id="GO:0030170">
    <property type="term" value="F:pyridoxal phosphate binding"/>
    <property type="evidence" value="ECO:0007669"/>
    <property type="project" value="InterPro"/>
</dbReference>
<dbReference type="GO" id="GO:0003700">
    <property type="term" value="F:DNA-binding transcription factor activity"/>
    <property type="evidence" value="ECO:0007669"/>
    <property type="project" value="InterPro"/>
</dbReference>
<evidence type="ECO:0000256" key="4">
    <source>
        <dbReference type="ARBA" id="ARBA00022679"/>
    </source>
</evidence>
<proteinExistence type="inferred from homology"/>